<evidence type="ECO:0000313" key="7">
    <source>
        <dbReference type="EMBL" id="MYL33138.1"/>
    </source>
</evidence>
<keyword evidence="7" id="KW-0969">Cilium</keyword>
<evidence type="ECO:0000256" key="5">
    <source>
        <dbReference type="NCBIfam" id="TIGR00205"/>
    </source>
</evidence>
<accession>A0A6I4ZSE2</accession>
<dbReference type="RefSeq" id="WP_160846827.1">
    <property type="nucleotide sequence ID" value="NZ_WMEQ01000003.1"/>
</dbReference>
<reference evidence="7 8" key="1">
    <citation type="submission" date="2019-11" db="EMBL/GenBank/DDBJ databases">
        <title>Genome sequences of 17 halophilic strains isolated from different environments.</title>
        <authorList>
            <person name="Furrow R.E."/>
        </authorList>
    </citation>
    <scope>NUCLEOTIDE SEQUENCE [LARGE SCALE GENOMIC DNA]</scope>
    <source>
        <strain evidence="7 8">22514_16_FS</strain>
    </source>
</reference>
<sequence length="103" mass="11107">MNNLATSISSLQQLQPQTESTKTKASPSEVQSAFADSLKNAINNVNKAGVTSNQMTEKLAKGEVDNLHEVMVTAQKASITLQTAVQVQGKVIDAYKEISRMQV</sequence>
<dbReference type="GO" id="GO:0071973">
    <property type="term" value="P:bacterial-type flagellum-dependent cell motility"/>
    <property type="evidence" value="ECO:0007669"/>
    <property type="project" value="InterPro"/>
</dbReference>
<keyword evidence="7" id="KW-0966">Cell projection</keyword>
<dbReference type="Pfam" id="PF02049">
    <property type="entry name" value="FliE"/>
    <property type="match status" value="1"/>
</dbReference>
<dbReference type="PANTHER" id="PTHR34653">
    <property type="match status" value="1"/>
</dbReference>
<keyword evidence="3 4" id="KW-0975">Bacterial flagellum</keyword>
<evidence type="ECO:0000256" key="6">
    <source>
        <dbReference type="SAM" id="MobiDB-lite"/>
    </source>
</evidence>
<comment type="similarity">
    <text evidence="2 4">Belongs to the FliE family.</text>
</comment>
<name>A0A6I4ZSE2_9BACI</name>
<gene>
    <name evidence="4 7" type="primary">fliE</name>
    <name evidence="7" type="ORF">GLW05_05940</name>
</gene>
<dbReference type="PANTHER" id="PTHR34653:SF1">
    <property type="entry name" value="FLAGELLAR HOOK-BASAL BODY COMPLEX PROTEIN FLIE"/>
    <property type="match status" value="1"/>
</dbReference>
<feature type="region of interest" description="Disordered" evidence="6">
    <location>
        <begin position="1"/>
        <end position="32"/>
    </location>
</feature>
<dbReference type="OrthoDB" id="9812413at2"/>
<dbReference type="HAMAP" id="MF_00724">
    <property type="entry name" value="FliE"/>
    <property type="match status" value="1"/>
</dbReference>
<comment type="subcellular location">
    <subcellularLocation>
        <location evidence="1 4">Bacterial flagellum basal body</location>
    </subcellularLocation>
</comment>
<feature type="compositionally biased region" description="Polar residues" evidence="6">
    <location>
        <begin position="1"/>
        <end position="31"/>
    </location>
</feature>
<keyword evidence="7" id="KW-0282">Flagellum</keyword>
<evidence type="ECO:0000256" key="3">
    <source>
        <dbReference type="ARBA" id="ARBA00023143"/>
    </source>
</evidence>
<evidence type="ECO:0000256" key="2">
    <source>
        <dbReference type="ARBA" id="ARBA00009272"/>
    </source>
</evidence>
<protein>
    <recommendedName>
        <fullName evidence="4 5">Flagellar hook-basal body complex protein FliE</fullName>
    </recommendedName>
</protein>
<dbReference type="InterPro" id="IPR001624">
    <property type="entry name" value="FliE"/>
</dbReference>
<dbReference type="AlphaFoldDB" id="A0A6I4ZSE2"/>
<dbReference type="GO" id="GO:0003774">
    <property type="term" value="F:cytoskeletal motor activity"/>
    <property type="evidence" value="ECO:0007669"/>
    <property type="project" value="InterPro"/>
</dbReference>
<dbReference type="NCBIfam" id="TIGR00205">
    <property type="entry name" value="fliE"/>
    <property type="match status" value="1"/>
</dbReference>
<dbReference type="EMBL" id="WMEQ01000003">
    <property type="protein sequence ID" value="MYL33138.1"/>
    <property type="molecule type" value="Genomic_DNA"/>
</dbReference>
<proteinExistence type="inferred from homology"/>
<dbReference type="GO" id="GO:0005198">
    <property type="term" value="F:structural molecule activity"/>
    <property type="evidence" value="ECO:0007669"/>
    <property type="project" value="UniProtKB-UniRule"/>
</dbReference>
<evidence type="ECO:0000256" key="1">
    <source>
        <dbReference type="ARBA" id="ARBA00004117"/>
    </source>
</evidence>
<dbReference type="Proteomes" id="UP000468638">
    <property type="component" value="Unassembled WGS sequence"/>
</dbReference>
<evidence type="ECO:0000256" key="4">
    <source>
        <dbReference type="HAMAP-Rule" id="MF_00724"/>
    </source>
</evidence>
<organism evidence="7 8">
    <name type="scientific">Pontibacillus yanchengensis</name>
    <dbReference type="NCBI Taxonomy" id="462910"/>
    <lineage>
        <taxon>Bacteria</taxon>
        <taxon>Bacillati</taxon>
        <taxon>Bacillota</taxon>
        <taxon>Bacilli</taxon>
        <taxon>Bacillales</taxon>
        <taxon>Bacillaceae</taxon>
        <taxon>Pontibacillus</taxon>
    </lineage>
</organism>
<evidence type="ECO:0000313" key="8">
    <source>
        <dbReference type="Proteomes" id="UP000468638"/>
    </source>
</evidence>
<dbReference type="GO" id="GO:0009425">
    <property type="term" value="C:bacterial-type flagellum basal body"/>
    <property type="evidence" value="ECO:0007669"/>
    <property type="project" value="UniProtKB-SubCell"/>
</dbReference>
<comment type="caution">
    <text evidence="7">The sequence shown here is derived from an EMBL/GenBank/DDBJ whole genome shotgun (WGS) entry which is preliminary data.</text>
</comment>
<dbReference type="PRINTS" id="PR01006">
    <property type="entry name" value="FLGHOOKFLIE"/>
</dbReference>